<keyword evidence="2" id="KW-1185">Reference proteome</keyword>
<dbReference type="Proteomes" id="UP000059680">
    <property type="component" value="Chromosome 8"/>
</dbReference>
<reference evidence="1 2" key="3">
    <citation type="journal article" date="2013" name="Rice">
        <title>Improvement of the Oryza sativa Nipponbare reference genome using next generation sequence and optical map data.</title>
        <authorList>
            <person name="Kawahara Y."/>
            <person name="de la Bastide M."/>
            <person name="Hamilton J.P."/>
            <person name="Kanamori H."/>
            <person name="McCombie W.R."/>
            <person name="Ouyang S."/>
            <person name="Schwartz D.C."/>
            <person name="Tanaka T."/>
            <person name="Wu J."/>
            <person name="Zhou S."/>
            <person name="Childs K.L."/>
            <person name="Davidson R.M."/>
            <person name="Lin H."/>
            <person name="Quesada-Ocampo L."/>
            <person name="Vaillancourt B."/>
            <person name="Sakai H."/>
            <person name="Lee S.S."/>
            <person name="Kim J."/>
            <person name="Numa H."/>
            <person name="Itoh T."/>
            <person name="Buell C.R."/>
            <person name="Matsumoto T."/>
        </authorList>
    </citation>
    <scope>NUCLEOTIDE SEQUENCE [LARGE SCALE GENOMIC DNA]</scope>
    <source>
        <strain evidence="2">cv. Nipponbare</strain>
    </source>
</reference>
<proteinExistence type="predicted"/>
<organism evidence="1 2">
    <name type="scientific">Oryza sativa subsp. japonica</name>
    <name type="common">Rice</name>
    <dbReference type="NCBI Taxonomy" id="39947"/>
    <lineage>
        <taxon>Eukaryota</taxon>
        <taxon>Viridiplantae</taxon>
        <taxon>Streptophyta</taxon>
        <taxon>Embryophyta</taxon>
        <taxon>Tracheophyta</taxon>
        <taxon>Spermatophyta</taxon>
        <taxon>Magnoliopsida</taxon>
        <taxon>Liliopsida</taxon>
        <taxon>Poales</taxon>
        <taxon>Poaceae</taxon>
        <taxon>BOP clade</taxon>
        <taxon>Oryzoideae</taxon>
        <taxon>Oryzeae</taxon>
        <taxon>Oryzinae</taxon>
        <taxon>Oryza</taxon>
        <taxon>Oryza sativa</taxon>
    </lineage>
</organism>
<dbReference type="PaxDb" id="39947-A0A0P0XDJ8"/>
<dbReference type="EMBL" id="AP014964">
    <property type="protein sequence ID" value="BAT04616.1"/>
    <property type="molecule type" value="Genomic_DNA"/>
</dbReference>
<protein>
    <submittedName>
        <fullName evidence="1">Os08g0265200 protein</fullName>
    </submittedName>
</protein>
<sequence>MASLLLPPRPATPLLASTLAGSSPSGFSEPGRQVQPSRMAAILSASLRTERIFYNLCSDPLLPNAWRHGGMDGKIRLEQY</sequence>
<name>A0A0P0XDJ8_ORYSJ</name>
<dbReference type="InParanoid" id="A0A0P0XDJ8"/>
<reference evidence="1 2" key="2">
    <citation type="journal article" date="2013" name="Plant Cell Physiol.">
        <title>Rice Annotation Project Database (RAP-DB): an integrative and interactive database for rice genomics.</title>
        <authorList>
            <person name="Sakai H."/>
            <person name="Lee S.S."/>
            <person name="Tanaka T."/>
            <person name="Numa H."/>
            <person name="Kim J."/>
            <person name="Kawahara Y."/>
            <person name="Wakimoto H."/>
            <person name="Yang C.C."/>
            <person name="Iwamoto M."/>
            <person name="Abe T."/>
            <person name="Yamada Y."/>
            <person name="Muto A."/>
            <person name="Inokuchi H."/>
            <person name="Ikemura T."/>
            <person name="Matsumoto T."/>
            <person name="Sasaki T."/>
            <person name="Itoh T."/>
        </authorList>
    </citation>
    <scope>NUCLEOTIDE SEQUENCE [LARGE SCALE GENOMIC DNA]</scope>
    <source>
        <strain evidence="2">cv. Nipponbare</strain>
    </source>
</reference>
<accession>A0A0P0XDJ8</accession>
<gene>
    <name evidence="1" type="ordered locus">Os08g0265200</name>
    <name evidence="1" type="ORF">OSNPB_080265200</name>
</gene>
<dbReference type="AlphaFoldDB" id="A0A0P0XDJ8"/>
<evidence type="ECO:0000313" key="2">
    <source>
        <dbReference type="Proteomes" id="UP000059680"/>
    </source>
</evidence>
<evidence type="ECO:0000313" key="1">
    <source>
        <dbReference type="EMBL" id="BAT04616.1"/>
    </source>
</evidence>
<reference evidence="2" key="1">
    <citation type="journal article" date="2005" name="Nature">
        <title>The map-based sequence of the rice genome.</title>
        <authorList>
            <consortium name="International rice genome sequencing project (IRGSP)"/>
            <person name="Matsumoto T."/>
            <person name="Wu J."/>
            <person name="Kanamori H."/>
            <person name="Katayose Y."/>
            <person name="Fujisawa M."/>
            <person name="Namiki N."/>
            <person name="Mizuno H."/>
            <person name="Yamamoto K."/>
            <person name="Antonio B.A."/>
            <person name="Baba T."/>
            <person name="Sakata K."/>
            <person name="Nagamura Y."/>
            <person name="Aoki H."/>
            <person name="Arikawa K."/>
            <person name="Arita K."/>
            <person name="Bito T."/>
            <person name="Chiden Y."/>
            <person name="Fujitsuka N."/>
            <person name="Fukunaka R."/>
            <person name="Hamada M."/>
            <person name="Harada C."/>
            <person name="Hayashi A."/>
            <person name="Hijishita S."/>
            <person name="Honda M."/>
            <person name="Hosokawa S."/>
            <person name="Ichikawa Y."/>
            <person name="Idonuma A."/>
            <person name="Iijima M."/>
            <person name="Ikeda M."/>
            <person name="Ikeno M."/>
            <person name="Ito K."/>
            <person name="Ito S."/>
            <person name="Ito T."/>
            <person name="Ito Y."/>
            <person name="Ito Y."/>
            <person name="Iwabuchi A."/>
            <person name="Kamiya K."/>
            <person name="Karasawa W."/>
            <person name="Kurita K."/>
            <person name="Katagiri S."/>
            <person name="Kikuta A."/>
            <person name="Kobayashi H."/>
            <person name="Kobayashi N."/>
            <person name="Machita K."/>
            <person name="Maehara T."/>
            <person name="Masukawa M."/>
            <person name="Mizubayashi T."/>
            <person name="Mukai Y."/>
            <person name="Nagasaki H."/>
            <person name="Nagata Y."/>
            <person name="Naito S."/>
            <person name="Nakashima M."/>
            <person name="Nakama Y."/>
            <person name="Nakamichi Y."/>
            <person name="Nakamura M."/>
            <person name="Meguro A."/>
            <person name="Negishi M."/>
            <person name="Ohta I."/>
            <person name="Ohta T."/>
            <person name="Okamoto M."/>
            <person name="Ono N."/>
            <person name="Saji S."/>
            <person name="Sakaguchi M."/>
            <person name="Sakai K."/>
            <person name="Shibata M."/>
            <person name="Shimokawa T."/>
            <person name="Song J."/>
            <person name="Takazaki Y."/>
            <person name="Terasawa K."/>
            <person name="Tsugane M."/>
            <person name="Tsuji K."/>
            <person name="Ueda S."/>
            <person name="Waki K."/>
            <person name="Yamagata H."/>
            <person name="Yamamoto M."/>
            <person name="Yamamoto S."/>
            <person name="Yamane H."/>
            <person name="Yoshiki S."/>
            <person name="Yoshihara R."/>
            <person name="Yukawa K."/>
            <person name="Zhong H."/>
            <person name="Yano M."/>
            <person name="Yuan Q."/>
            <person name="Ouyang S."/>
            <person name="Liu J."/>
            <person name="Jones K.M."/>
            <person name="Gansberger K."/>
            <person name="Moffat K."/>
            <person name="Hill J."/>
            <person name="Bera J."/>
            <person name="Fadrosh D."/>
            <person name="Jin S."/>
            <person name="Johri S."/>
            <person name="Kim M."/>
            <person name="Overton L."/>
            <person name="Reardon M."/>
            <person name="Tsitrin T."/>
            <person name="Vuong H."/>
            <person name="Weaver B."/>
            <person name="Ciecko A."/>
            <person name="Tallon L."/>
            <person name="Jackson J."/>
            <person name="Pai G."/>
            <person name="Aken S.V."/>
            <person name="Utterback T."/>
            <person name="Reidmuller S."/>
            <person name="Feldblyum T."/>
            <person name="Hsiao J."/>
            <person name="Zismann V."/>
            <person name="Iobst S."/>
            <person name="de Vazeille A.R."/>
            <person name="Buell C.R."/>
            <person name="Ying K."/>
            <person name="Li Y."/>
            <person name="Lu T."/>
            <person name="Huang Y."/>
            <person name="Zhao Q."/>
            <person name="Feng Q."/>
            <person name="Zhang L."/>
            <person name="Zhu J."/>
            <person name="Weng Q."/>
            <person name="Mu J."/>
            <person name="Lu Y."/>
            <person name="Fan D."/>
            <person name="Liu Y."/>
            <person name="Guan J."/>
            <person name="Zhang Y."/>
            <person name="Yu S."/>
            <person name="Liu X."/>
            <person name="Zhang Y."/>
            <person name="Hong G."/>
            <person name="Han B."/>
            <person name="Choisne N."/>
            <person name="Demange N."/>
            <person name="Orjeda G."/>
            <person name="Samain S."/>
            <person name="Cattolico L."/>
            <person name="Pelletier E."/>
            <person name="Couloux A."/>
            <person name="Segurens B."/>
            <person name="Wincker P."/>
            <person name="D'Hont A."/>
            <person name="Scarpelli C."/>
            <person name="Weissenbach J."/>
            <person name="Salanoubat M."/>
            <person name="Quetier F."/>
            <person name="Yu Y."/>
            <person name="Kim H.R."/>
            <person name="Rambo T."/>
            <person name="Currie J."/>
            <person name="Collura K."/>
            <person name="Luo M."/>
            <person name="Yang T."/>
            <person name="Ammiraju J.S.S."/>
            <person name="Engler F."/>
            <person name="Soderlund C."/>
            <person name="Wing R.A."/>
            <person name="Palmer L.E."/>
            <person name="de la Bastide M."/>
            <person name="Spiegel L."/>
            <person name="Nascimento L."/>
            <person name="Zutavern T."/>
            <person name="O'Shaughnessy A."/>
            <person name="Dike S."/>
            <person name="Dedhia N."/>
            <person name="Preston R."/>
            <person name="Balija V."/>
            <person name="McCombie W.R."/>
            <person name="Chow T."/>
            <person name="Chen H."/>
            <person name="Chung M."/>
            <person name="Chen C."/>
            <person name="Shaw J."/>
            <person name="Wu H."/>
            <person name="Hsiao K."/>
            <person name="Chao Y."/>
            <person name="Chu M."/>
            <person name="Cheng C."/>
            <person name="Hour A."/>
            <person name="Lee P."/>
            <person name="Lin S."/>
            <person name="Lin Y."/>
            <person name="Liou J."/>
            <person name="Liu S."/>
            <person name="Hsing Y."/>
            <person name="Raghuvanshi S."/>
            <person name="Mohanty A."/>
            <person name="Bharti A.K."/>
            <person name="Gaur A."/>
            <person name="Gupta V."/>
            <person name="Kumar D."/>
            <person name="Ravi V."/>
            <person name="Vij S."/>
            <person name="Kapur A."/>
            <person name="Khurana P."/>
            <person name="Khurana P."/>
            <person name="Khurana J.P."/>
            <person name="Tyagi A.K."/>
            <person name="Gaikwad K."/>
            <person name="Singh A."/>
            <person name="Dalal V."/>
            <person name="Srivastava S."/>
            <person name="Dixit A."/>
            <person name="Pal A.K."/>
            <person name="Ghazi I.A."/>
            <person name="Yadav M."/>
            <person name="Pandit A."/>
            <person name="Bhargava A."/>
            <person name="Sureshbabu K."/>
            <person name="Batra K."/>
            <person name="Sharma T.R."/>
            <person name="Mohapatra T."/>
            <person name="Singh N.K."/>
            <person name="Messing J."/>
            <person name="Nelson A.B."/>
            <person name="Fuks G."/>
            <person name="Kavchok S."/>
            <person name="Keizer G."/>
            <person name="Linton E."/>
            <person name="Llaca V."/>
            <person name="Song R."/>
            <person name="Tanyolac B."/>
            <person name="Young S."/>
            <person name="Ho-Il K."/>
            <person name="Hahn J.H."/>
            <person name="Sangsakoo G."/>
            <person name="Vanavichit A."/>
            <person name="de Mattos Luiz.A.T."/>
            <person name="Zimmer P.D."/>
            <person name="Malone G."/>
            <person name="Dellagostin O."/>
            <person name="de Oliveira A.C."/>
            <person name="Bevan M."/>
            <person name="Bancroft I."/>
            <person name="Minx P."/>
            <person name="Cordum H."/>
            <person name="Wilson R."/>
            <person name="Cheng Z."/>
            <person name="Jin W."/>
            <person name="Jiang J."/>
            <person name="Leong S.A."/>
            <person name="Iwama H."/>
            <person name="Gojobori T."/>
            <person name="Itoh T."/>
            <person name="Niimura Y."/>
            <person name="Fujii Y."/>
            <person name="Habara T."/>
            <person name="Sakai H."/>
            <person name="Sato Y."/>
            <person name="Wilson G."/>
            <person name="Kumar K."/>
            <person name="McCouch S."/>
            <person name="Juretic N."/>
            <person name="Hoen D."/>
            <person name="Wright S."/>
            <person name="Bruskiewich R."/>
            <person name="Bureau T."/>
            <person name="Miyao A."/>
            <person name="Hirochika H."/>
            <person name="Nishikawa T."/>
            <person name="Kadowaki K."/>
            <person name="Sugiura M."/>
            <person name="Burr B."/>
            <person name="Sasaki T."/>
        </authorList>
    </citation>
    <scope>NUCLEOTIDE SEQUENCE [LARGE SCALE GENOMIC DNA]</scope>
    <source>
        <strain evidence="2">cv. Nipponbare</strain>
    </source>
</reference>